<organism evidence="4 5">
    <name type="scientific">Parapedobacter deserti</name>
    <dbReference type="NCBI Taxonomy" id="1912957"/>
    <lineage>
        <taxon>Bacteria</taxon>
        <taxon>Pseudomonadati</taxon>
        <taxon>Bacteroidota</taxon>
        <taxon>Sphingobacteriia</taxon>
        <taxon>Sphingobacteriales</taxon>
        <taxon>Sphingobacteriaceae</taxon>
        <taxon>Parapedobacter</taxon>
    </lineage>
</organism>
<dbReference type="InterPro" id="IPR055354">
    <property type="entry name" value="DUF7507"/>
</dbReference>
<keyword evidence="5" id="KW-1185">Reference proteome</keyword>
<dbReference type="InterPro" id="IPR026395">
    <property type="entry name" value="CshA_fibril"/>
</dbReference>
<feature type="region of interest" description="Disordered" evidence="1">
    <location>
        <begin position="322"/>
        <end position="352"/>
    </location>
</feature>
<feature type="domain" description="DUF7507" evidence="3">
    <location>
        <begin position="365"/>
        <end position="467"/>
    </location>
</feature>
<feature type="domain" description="CshA" evidence="2">
    <location>
        <begin position="489"/>
        <end position="578"/>
    </location>
</feature>
<dbReference type="InterPro" id="IPR026341">
    <property type="entry name" value="T9SS_type_B"/>
</dbReference>
<reference evidence="5" key="1">
    <citation type="journal article" date="2019" name="Int. J. Syst. Evol. Microbiol.">
        <title>The Global Catalogue of Microorganisms (GCM) 10K type strain sequencing project: providing services to taxonomists for standard genome sequencing and annotation.</title>
        <authorList>
            <consortium name="The Broad Institute Genomics Platform"/>
            <consortium name="The Broad Institute Genome Sequencing Center for Infectious Disease"/>
            <person name="Wu L."/>
            <person name="Ma J."/>
        </authorList>
    </citation>
    <scope>NUCLEOTIDE SEQUENCE [LARGE SCALE GENOMIC DNA]</scope>
    <source>
        <strain evidence="5">KCTC 52416</strain>
    </source>
</reference>
<dbReference type="InterPro" id="IPR047589">
    <property type="entry name" value="DUF11_rpt"/>
</dbReference>
<gene>
    <name evidence="4" type="ORF">ACFOET_05580</name>
</gene>
<dbReference type="Proteomes" id="UP001595526">
    <property type="component" value="Unassembled WGS sequence"/>
</dbReference>
<protein>
    <submittedName>
        <fullName evidence="4">Gliding motility-associated C-terminal domain-containing protein</fullName>
    </submittedName>
</protein>
<accession>A0ABV7JG96</accession>
<comment type="caution">
    <text evidence="4">The sequence shown here is derived from an EMBL/GenBank/DDBJ whole genome shotgun (WGS) entry which is preliminary data.</text>
</comment>
<feature type="compositionally biased region" description="Acidic residues" evidence="1">
    <location>
        <begin position="91"/>
        <end position="108"/>
    </location>
</feature>
<dbReference type="RefSeq" id="WP_379020425.1">
    <property type="nucleotide sequence ID" value="NZ_JBHRTA010000014.1"/>
</dbReference>
<dbReference type="PANTHER" id="PTHR34819">
    <property type="entry name" value="LARGE CYSTEINE-RICH PERIPLASMIC PROTEIN OMCB"/>
    <property type="match status" value="1"/>
</dbReference>
<dbReference type="Pfam" id="PF17963">
    <property type="entry name" value="Big_9"/>
    <property type="match status" value="1"/>
</dbReference>
<dbReference type="PANTHER" id="PTHR34819:SF3">
    <property type="entry name" value="CELL SURFACE PROTEIN"/>
    <property type="match status" value="1"/>
</dbReference>
<feature type="domain" description="DUF7507" evidence="3">
    <location>
        <begin position="237"/>
        <end position="335"/>
    </location>
</feature>
<feature type="region of interest" description="Disordered" evidence="1">
    <location>
        <begin position="191"/>
        <end position="226"/>
    </location>
</feature>
<dbReference type="Pfam" id="PF24346">
    <property type="entry name" value="DUF7507"/>
    <property type="match status" value="4"/>
</dbReference>
<evidence type="ECO:0000259" key="2">
    <source>
        <dbReference type="Pfam" id="PF19076"/>
    </source>
</evidence>
<dbReference type="Pfam" id="PF19076">
    <property type="entry name" value="CshA_repeat"/>
    <property type="match status" value="1"/>
</dbReference>
<evidence type="ECO:0000313" key="4">
    <source>
        <dbReference type="EMBL" id="MFC3197075.1"/>
    </source>
</evidence>
<feature type="region of interest" description="Disordered" evidence="1">
    <location>
        <begin position="71"/>
        <end position="111"/>
    </location>
</feature>
<name>A0ABV7JG96_9SPHI</name>
<sequence>MITSAGPYNAVGDVITYDIVVVNTGNVTIDNIVLTDANAVIPAGEENIGTLAPGASTTVAVTHAVTQADLDAGSVSNQATATGEDPAGDPVTDDSDDPSTADPDDPTDTDVVQTPELTVTKVITSAGPYNAIDDVITYDILVTNTGNVTVDNIVLTDANAVIPAGQENIGTLAPGASTTVMVTHAITLDDLDSGGVSNQATATGEDPTGNPVTDDSDDPGTPDSDDPTWAELTQSLAITITKRTRPGEYVQVGDVIVYDLVVTNTGNVTLSNIEISDDNADTGSLSPNRIAKLTPGESVNATATHTITQADVDAGYVYNQAEVTGQGPSGEPVRNDSHDPDPSDPDAPVDENCKDCTITPIQVKPAVALVVAVTNSGSGRNGAFIVGDEIEYRFTVTNTGNTTLSGFVLNDAKLGLEDVQVDETLAPGESFVRTFRYTITAADILAKQVVTSATVAAESPAGVAIEDVSGDDVTNDVPTLVLVAEGPETLDDEESTPQNTPVTVNVLDNDEEGSSELDPATVRLIDPETGELSEEVTIEGGGTYTVGADGTITFTPIREFYGKSIIRYVVSDVNGLQSDPATVTITVIQSQPTAADDVANGTFNGPVPIQLISNDQPDTAPLDPATVEIVAQPQHGTLQVNGDGTVTYTPNQYYTGPDEFTYRVMDANGNWTNVATVRITIAGFHIPNIITPNGDGQNDRFVIVGLSDYDNAEVLIFNRWGNEVYRSRNYQQDWTAQGIGEGTYYYMITLRKDGKETVHKGWVLIKRR</sequence>
<proteinExistence type="predicted"/>
<evidence type="ECO:0000256" key="1">
    <source>
        <dbReference type="SAM" id="MobiDB-lite"/>
    </source>
</evidence>
<dbReference type="NCBIfam" id="TIGR01451">
    <property type="entry name" value="B_ant_repeat"/>
    <property type="match status" value="4"/>
</dbReference>
<dbReference type="Gene3D" id="2.60.40.3440">
    <property type="match status" value="1"/>
</dbReference>
<feature type="domain" description="DUF7507" evidence="3">
    <location>
        <begin position="6"/>
        <end position="93"/>
    </location>
</feature>
<feature type="compositionally biased region" description="Acidic residues" evidence="1">
    <location>
        <begin position="214"/>
        <end position="226"/>
    </location>
</feature>
<dbReference type="NCBIfam" id="TIGR04225">
    <property type="entry name" value="CshA_fibril_rpt"/>
    <property type="match status" value="1"/>
</dbReference>
<dbReference type="InterPro" id="IPR051172">
    <property type="entry name" value="Chlamydia_OmcB"/>
</dbReference>
<dbReference type="EMBL" id="JBHRTA010000014">
    <property type="protein sequence ID" value="MFC3197075.1"/>
    <property type="molecule type" value="Genomic_DNA"/>
</dbReference>
<dbReference type="NCBIfam" id="TIGR04131">
    <property type="entry name" value="Bac_Flav_CTERM"/>
    <property type="match status" value="1"/>
</dbReference>
<evidence type="ECO:0000259" key="3">
    <source>
        <dbReference type="Pfam" id="PF24346"/>
    </source>
</evidence>
<evidence type="ECO:0000313" key="5">
    <source>
        <dbReference type="Proteomes" id="UP001595526"/>
    </source>
</evidence>
<dbReference type="Pfam" id="PF13585">
    <property type="entry name" value="CHU_C"/>
    <property type="match status" value="1"/>
</dbReference>
<feature type="domain" description="DUF7507" evidence="3">
    <location>
        <begin position="114"/>
        <end position="214"/>
    </location>
</feature>